<name>A0A822XY54_NELNU</name>
<dbReference type="PANTHER" id="PTHR33116">
    <property type="entry name" value="REVERSE TRANSCRIPTASE ZINC-BINDING DOMAIN-CONTAINING PROTEIN-RELATED-RELATED"/>
    <property type="match status" value="1"/>
</dbReference>
<comment type="caution">
    <text evidence="2">The sequence shown here is derived from an EMBL/GenBank/DDBJ whole genome shotgun (WGS) entry which is preliminary data.</text>
</comment>
<dbReference type="AlphaFoldDB" id="A0A822XY54"/>
<sequence>MSCITTSSFNIIFNGSILEPFKPTRGLRQGDPLSPYIFLICLETLSGMLNKVVANGEMKPFKFSRTGPKLSHIFYADDLFIFLKASITQLNCVRNILDNFCNAFRETINYSKSILFTSRNVPHRHTRMLARNIRVRASNNLDKYLEVPIFRDRVSKHTFHSMFDHVQTKLAGLKANTLSLSSRLTILQFTLSSFPLHAMQIFCLPSSTCQDVGKARRNFLWGSSLEHRKLHLIKWEKILTPKHVGGLGIRDLHSLNLSLVTLLAWHLYCNQNSLWSKFLISKYGRGTDVLDPCVKGHDSWI</sequence>
<accession>A0A822XY54</accession>
<evidence type="ECO:0000313" key="3">
    <source>
        <dbReference type="Proteomes" id="UP000607653"/>
    </source>
</evidence>
<reference evidence="2 3" key="1">
    <citation type="journal article" date="2020" name="Mol. Biol. Evol.">
        <title>Distinct Expression and Methylation Patterns for Genes with Different Fates following a Single Whole-Genome Duplication in Flowering Plants.</title>
        <authorList>
            <person name="Shi T."/>
            <person name="Rahmani R.S."/>
            <person name="Gugger P.F."/>
            <person name="Wang M."/>
            <person name="Li H."/>
            <person name="Zhang Y."/>
            <person name="Li Z."/>
            <person name="Wang Q."/>
            <person name="Van de Peer Y."/>
            <person name="Marchal K."/>
            <person name="Chen J."/>
        </authorList>
    </citation>
    <scope>NUCLEOTIDE SEQUENCE [LARGE SCALE GENOMIC DNA]</scope>
    <source>
        <tissue evidence="2">Leaf</tissue>
    </source>
</reference>
<gene>
    <name evidence="2" type="ORF">HUJ06_026107</name>
</gene>
<evidence type="ECO:0000313" key="2">
    <source>
        <dbReference type="EMBL" id="DAD24643.1"/>
    </source>
</evidence>
<feature type="domain" description="Reverse transcriptase" evidence="1">
    <location>
        <begin position="12"/>
        <end position="117"/>
    </location>
</feature>
<proteinExistence type="predicted"/>
<dbReference type="InterPro" id="IPR000477">
    <property type="entry name" value="RT_dom"/>
</dbReference>
<dbReference type="Pfam" id="PF00078">
    <property type="entry name" value="RVT_1"/>
    <property type="match status" value="1"/>
</dbReference>
<keyword evidence="3" id="KW-1185">Reference proteome</keyword>
<evidence type="ECO:0000259" key="1">
    <source>
        <dbReference type="Pfam" id="PF00078"/>
    </source>
</evidence>
<protein>
    <recommendedName>
        <fullName evidence="1">Reverse transcriptase domain-containing protein</fullName>
    </recommendedName>
</protein>
<dbReference type="InterPro" id="IPR043502">
    <property type="entry name" value="DNA/RNA_pol_sf"/>
</dbReference>
<dbReference type="PANTHER" id="PTHR33116:SF78">
    <property type="entry name" value="OS12G0587133 PROTEIN"/>
    <property type="match status" value="1"/>
</dbReference>
<organism evidence="2 3">
    <name type="scientific">Nelumbo nucifera</name>
    <name type="common">Sacred lotus</name>
    <dbReference type="NCBI Taxonomy" id="4432"/>
    <lineage>
        <taxon>Eukaryota</taxon>
        <taxon>Viridiplantae</taxon>
        <taxon>Streptophyta</taxon>
        <taxon>Embryophyta</taxon>
        <taxon>Tracheophyta</taxon>
        <taxon>Spermatophyta</taxon>
        <taxon>Magnoliopsida</taxon>
        <taxon>Proteales</taxon>
        <taxon>Nelumbonaceae</taxon>
        <taxon>Nelumbo</taxon>
    </lineage>
</organism>
<dbReference type="SUPFAM" id="SSF56672">
    <property type="entry name" value="DNA/RNA polymerases"/>
    <property type="match status" value="1"/>
</dbReference>
<dbReference type="Proteomes" id="UP000607653">
    <property type="component" value="Unassembled WGS sequence"/>
</dbReference>
<dbReference type="EMBL" id="DUZY01000001">
    <property type="protein sequence ID" value="DAD24643.1"/>
    <property type="molecule type" value="Genomic_DNA"/>
</dbReference>